<dbReference type="EMBL" id="JABANE010000159">
    <property type="protein sequence ID" value="NME72416.1"/>
    <property type="molecule type" value="Genomic_DNA"/>
</dbReference>
<dbReference type="InterPro" id="IPR002213">
    <property type="entry name" value="UDP_glucos_trans"/>
</dbReference>
<evidence type="ECO:0000313" key="3">
    <source>
        <dbReference type="EMBL" id="NME72416.1"/>
    </source>
</evidence>
<name>A0A7X9XD10_9BACT</name>
<evidence type="ECO:0000256" key="1">
    <source>
        <dbReference type="ARBA" id="ARBA00022676"/>
    </source>
</evidence>
<dbReference type="AlphaFoldDB" id="A0A7X9XD10"/>
<keyword evidence="1" id="KW-0328">Glycosyltransferase</keyword>
<keyword evidence="2 3" id="KW-0808">Transferase</keyword>
<accession>A0A7X9XD10</accession>
<reference evidence="3 4" key="1">
    <citation type="submission" date="2020-04" db="EMBL/GenBank/DDBJ databases">
        <title>Flammeovirga sp. SR4, a novel species isolated from seawater.</title>
        <authorList>
            <person name="Wang X."/>
        </authorList>
    </citation>
    <scope>NUCLEOTIDE SEQUENCE [LARGE SCALE GENOMIC DNA]</scope>
    <source>
        <strain evidence="3 4">ATCC 23126</strain>
    </source>
</reference>
<protein>
    <submittedName>
        <fullName evidence="3">Glycosyltransferase family 1 protein</fullName>
    </submittedName>
</protein>
<proteinExistence type="predicted"/>
<keyword evidence="4" id="KW-1185">Reference proteome</keyword>
<organism evidence="3 4">
    <name type="scientific">Flammeovirga aprica JL-4</name>
    <dbReference type="NCBI Taxonomy" id="694437"/>
    <lineage>
        <taxon>Bacteria</taxon>
        <taxon>Pseudomonadati</taxon>
        <taxon>Bacteroidota</taxon>
        <taxon>Cytophagia</taxon>
        <taxon>Cytophagales</taxon>
        <taxon>Flammeovirgaceae</taxon>
        <taxon>Flammeovirga</taxon>
    </lineage>
</organism>
<dbReference type="SUPFAM" id="SSF53756">
    <property type="entry name" value="UDP-Glycosyltransferase/glycogen phosphorylase"/>
    <property type="match status" value="1"/>
</dbReference>
<dbReference type="Pfam" id="PF00201">
    <property type="entry name" value="UDPGT"/>
    <property type="match status" value="1"/>
</dbReference>
<evidence type="ECO:0000256" key="2">
    <source>
        <dbReference type="ARBA" id="ARBA00022679"/>
    </source>
</evidence>
<dbReference type="GO" id="GO:0008194">
    <property type="term" value="F:UDP-glycosyltransferase activity"/>
    <property type="evidence" value="ECO:0007669"/>
    <property type="project" value="InterPro"/>
</dbReference>
<dbReference type="InterPro" id="IPR050271">
    <property type="entry name" value="UDP-glycosyltransferase"/>
</dbReference>
<dbReference type="PANTHER" id="PTHR48043">
    <property type="entry name" value="EG:EG0003.4 PROTEIN-RELATED"/>
    <property type="match status" value="1"/>
</dbReference>
<dbReference type="RefSeq" id="WP_169660607.1">
    <property type="nucleotide sequence ID" value="NZ_JABANE010000159.1"/>
</dbReference>
<dbReference type="PANTHER" id="PTHR48043:SF145">
    <property type="entry name" value="FI06409P-RELATED"/>
    <property type="match status" value="1"/>
</dbReference>
<dbReference type="Proteomes" id="UP000576082">
    <property type="component" value="Unassembled WGS sequence"/>
</dbReference>
<comment type="caution">
    <text evidence="3">The sequence shown here is derived from an EMBL/GenBank/DDBJ whole genome shotgun (WGS) entry which is preliminary data.</text>
</comment>
<evidence type="ECO:0000313" key="4">
    <source>
        <dbReference type="Proteomes" id="UP000576082"/>
    </source>
</evidence>
<gene>
    <name evidence="3" type="ORF">HHU12_30930</name>
</gene>
<sequence>MLTIVLRIFPQESHHNATFQFAKGLKDLGHRVIYVGVDSIRGLIIENGFEWYGIDDKEDIVDKPVNRKAASNKWEYWYTLIANLSAERESIHKVKKEIMTKDFFLQSTQDLKPDLYLVDSVYKGNILSLMKQNIPVALVETTVSTIKSEKKPPLSSTLIPTPQNKWSDIKVRLSWAKHHLRQYMMNTLMGSFESAVLEYMKDKGLDRNIIDRKRYKFLGYHTIPEVNTTFLEFDFPHQKRENHLYVAPNQLMKRQHLTYDYMFDKIMRQHTASDNKLVFCSFGTMAWRYYGHEQFLMKMAQAFTKVKGVTFLICVEDENLRLELRETTKGSDIHFFRRVPQVDLLKEGVDLMIGHGGVNSINECILTKTPMLIYPGSKELDQVGNASRVVYHGIGLRGTYSDSEKVILQKLNNLLKDRSFHDNMKKLSQKISDSSQYINAEELLKVLVPNYQNECITT</sequence>
<dbReference type="Gene3D" id="3.40.50.2000">
    <property type="entry name" value="Glycogen Phosphorylase B"/>
    <property type="match status" value="2"/>
</dbReference>